<organism evidence="2 3">
    <name type="scientific">Filobacillus milosensis</name>
    <dbReference type="NCBI Taxonomy" id="94137"/>
    <lineage>
        <taxon>Bacteria</taxon>
        <taxon>Bacillati</taxon>
        <taxon>Bacillota</taxon>
        <taxon>Bacilli</taxon>
        <taxon>Bacillales</taxon>
        <taxon>Bacillaceae</taxon>
        <taxon>Filobacillus</taxon>
    </lineage>
</organism>
<keyword evidence="3" id="KW-1185">Reference proteome</keyword>
<reference evidence="2 3" key="1">
    <citation type="submission" date="2019-03" db="EMBL/GenBank/DDBJ databases">
        <authorList>
            <person name="He R.-H."/>
        </authorList>
    </citation>
    <scope>NUCLEOTIDE SEQUENCE [LARGE SCALE GENOMIC DNA]</scope>
    <source>
        <strain evidence="3">SH 714</strain>
    </source>
</reference>
<evidence type="ECO:0000313" key="2">
    <source>
        <dbReference type="EMBL" id="TFB19550.1"/>
    </source>
</evidence>
<dbReference type="Pfam" id="PF14079">
    <property type="entry name" value="DUF4260"/>
    <property type="match status" value="1"/>
</dbReference>
<name>A0A4Y8IMT9_9BACI</name>
<comment type="caution">
    <text evidence="2">The sequence shown here is derived from an EMBL/GenBank/DDBJ whole genome shotgun (WGS) entry which is preliminary data.</text>
</comment>
<sequence length="115" mass="12993">MNKVLLHLEGLAVLALSVYFYNHLDFSWLLFFVLLLTPDLSMFGYAVNNQVGAIIYNLFHTYILAIGFVLIGLILSNSLVLAIGLIWVAHIGMDRTVGYGLKYTTEFKDTHLNRV</sequence>
<feature type="transmembrane region" description="Helical" evidence="1">
    <location>
        <begin position="5"/>
        <end position="22"/>
    </location>
</feature>
<keyword evidence="1" id="KW-1133">Transmembrane helix</keyword>
<dbReference type="EMBL" id="SOPW01000010">
    <property type="protein sequence ID" value="TFB19550.1"/>
    <property type="molecule type" value="Genomic_DNA"/>
</dbReference>
<dbReference type="AlphaFoldDB" id="A0A4Y8IMT9"/>
<keyword evidence="1" id="KW-0472">Membrane</keyword>
<dbReference type="Proteomes" id="UP000297975">
    <property type="component" value="Unassembled WGS sequence"/>
</dbReference>
<dbReference type="OrthoDB" id="9813911at2"/>
<dbReference type="RefSeq" id="WP_134340348.1">
    <property type="nucleotide sequence ID" value="NZ_SOPW01000010.1"/>
</dbReference>
<gene>
    <name evidence="2" type="ORF">E3U55_10335</name>
</gene>
<protein>
    <submittedName>
        <fullName evidence="2">DUF4260 family protein</fullName>
    </submittedName>
</protein>
<feature type="transmembrane region" description="Helical" evidence="1">
    <location>
        <begin position="28"/>
        <end position="47"/>
    </location>
</feature>
<dbReference type="InterPro" id="IPR025356">
    <property type="entry name" value="DUF4260"/>
</dbReference>
<evidence type="ECO:0000313" key="3">
    <source>
        <dbReference type="Proteomes" id="UP000297975"/>
    </source>
</evidence>
<feature type="transmembrane region" description="Helical" evidence="1">
    <location>
        <begin position="59"/>
        <end position="89"/>
    </location>
</feature>
<evidence type="ECO:0000256" key="1">
    <source>
        <dbReference type="SAM" id="Phobius"/>
    </source>
</evidence>
<keyword evidence="1" id="KW-0812">Transmembrane</keyword>
<proteinExistence type="predicted"/>
<accession>A0A4Y8IMT9</accession>